<gene>
    <name evidence="2" type="ORF">LPW39_02060</name>
</gene>
<dbReference type="EMBL" id="JAJNCT010000004">
    <property type="protein sequence ID" value="MCD2163915.1"/>
    <property type="molecule type" value="Genomic_DNA"/>
</dbReference>
<organism evidence="2 3">
    <name type="scientific">Comamonas koreensis</name>
    <dbReference type="NCBI Taxonomy" id="160825"/>
    <lineage>
        <taxon>Bacteria</taxon>
        <taxon>Pseudomonadati</taxon>
        <taxon>Pseudomonadota</taxon>
        <taxon>Betaproteobacteria</taxon>
        <taxon>Burkholderiales</taxon>
        <taxon>Comamonadaceae</taxon>
        <taxon>Comamonas</taxon>
    </lineage>
</organism>
<proteinExistence type="predicted"/>
<reference evidence="2 3" key="1">
    <citation type="submission" date="2021-11" db="EMBL/GenBank/DDBJ databases">
        <title>Genome sequence.</title>
        <authorList>
            <person name="Sun Q."/>
        </authorList>
    </citation>
    <scope>NUCLEOTIDE SEQUENCE [LARGE SCALE GENOMIC DNA]</scope>
    <source>
        <strain evidence="2 3">KCTC 12005</strain>
    </source>
</reference>
<evidence type="ECO:0000256" key="1">
    <source>
        <dbReference type="SAM" id="SignalP"/>
    </source>
</evidence>
<keyword evidence="1" id="KW-0732">Signal</keyword>
<feature type="chain" id="PRO_5043565806" evidence="1">
    <location>
        <begin position="28"/>
        <end position="221"/>
    </location>
</feature>
<name>A0AAW4XRF1_9BURK</name>
<dbReference type="RefSeq" id="WP_230770911.1">
    <property type="nucleotide sequence ID" value="NZ_JAJNCT010000004.1"/>
</dbReference>
<dbReference type="Proteomes" id="UP001199260">
    <property type="component" value="Unassembled WGS sequence"/>
</dbReference>
<comment type="caution">
    <text evidence="2">The sequence shown here is derived from an EMBL/GenBank/DDBJ whole genome shotgun (WGS) entry which is preliminary data.</text>
</comment>
<protein>
    <submittedName>
        <fullName evidence="2">Uncharacterized protein</fullName>
    </submittedName>
</protein>
<dbReference type="AlphaFoldDB" id="A0AAW4XRF1"/>
<feature type="signal peptide" evidence="1">
    <location>
        <begin position="1"/>
        <end position="27"/>
    </location>
</feature>
<evidence type="ECO:0000313" key="2">
    <source>
        <dbReference type="EMBL" id="MCD2163915.1"/>
    </source>
</evidence>
<evidence type="ECO:0000313" key="3">
    <source>
        <dbReference type="Proteomes" id="UP001199260"/>
    </source>
</evidence>
<accession>A0AAW4XRF1</accession>
<keyword evidence="3" id="KW-1185">Reference proteome</keyword>
<sequence>MSTQRCPLIIMRQVLLPVALTALGAVAQAGSASSGTGNLPRTTPAVALNFAIQIDKYVFFRIGNGAWPTPGGTTSLVGFSLSPTIPAVPTTPANGNNTAVNWNGTAPPFAVTASGNVLPVEVRSNGGQVSVFATVTTALTSGSNTLPMNVISATSSDSALPAPTIPATGTGTSVNVTGGGTGTVNSLVTIRTANWTFAYDNSVSRTAGNYSGQLSFTASVP</sequence>